<feature type="compositionally biased region" description="Low complexity" evidence="1">
    <location>
        <begin position="439"/>
        <end position="456"/>
    </location>
</feature>
<feature type="region of interest" description="Disordered" evidence="1">
    <location>
        <begin position="552"/>
        <end position="678"/>
    </location>
</feature>
<dbReference type="SMART" id="SM00167">
    <property type="entry name" value="VPS9"/>
    <property type="match status" value="1"/>
</dbReference>
<dbReference type="EMBL" id="CAJVRC010000843">
    <property type="protein sequence ID" value="CAG8890754.1"/>
    <property type="molecule type" value="Genomic_DNA"/>
</dbReference>
<name>A0A9W4KB60_9EURO</name>
<protein>
    <recommendedName>
        <fullName evidence="2">VPS9 domain-containing protein</fullName>
    </recommendedName>
</protein>
<dbReference type="InterPro" id="IPR045046">
    <property type="entry name" value="Vps9-like"/>
</dbReference>
<feature type="compositionally biased region" description="Low complexity" evidence="1">
    <location>
        <begin position="415"/>
        <end position="426"/>
    </location>
</feature>
<dbReference type="GO" id="GO:0031267">
    <property type="term" value="F:small GTPase binding"/>
    <property type="evidence" value="ECO:0007669"/>
    <property type="project" value="TreeGrafter"/>
</dbReference>
<proteinExistence type="predicted"/>
<dbReference type="InterPro" id="IPR003123">
    <property type="entry name" value="VPS9"/>
</dbReference>
<feature type="compositionally biased region" description="Polar residues" evidence="1">
    <location>
        <begin position="1"/>
        <end position="11"/>
    </location>
</feature>
<feature type="compositionally biased region" description="Polar residues" evidence="1">
    <location>
        <begin position="37"/>
        <end position="49"/>
    </location>
</feature>
<gene>
    <name evidence="3" type="ORF">PEGY_LOCUS2476</name>
</gene>
<dbReference type="PROSITE" id="PS51205">
    <property type="entry name" value="VPS9"/>
    <property type="match status" value="1"/>
</dbReference>
<evidence type="ECO:0000256" key="1">
    <source>
        <dbReference type="SAM" id="MobiDB-lite"/>
    </source>
</evidence>
<dbReference type="GO" id="GO:0005085">
    <property type="term" value="F:guanyl-nucleotide exchange factor activity"/>
    <property type="evidence" value="ECO:0007669"/>
    <property type="project" value="InterPro"/>
</dbReference>
<dbReference type="OrthoDB" id="10264848at2759"/>
<dbReference type="SUPFAM" id="SSF109993">
    <property type="entry name" value="VPS9 domain"/>
    <property type="match status" value="1"/>
</dbReference>
<keyword evidence="4" id="KW-1185">Reference proteome</keyword>
<dbReference type="GO" id="GO:0030139">
    <property type="term" value="C:endocytic vesicle"/>
    <property type="evidence" value="ECO:0007669"/>
    <property type="project" value="TreeGrafter"/>
</dbReference>
<feature type="compositionally biased region" description="Polar residues" evidence="1">
    <location>
        <begin position="552"/>
        <end position="573"/>
    </location>
</feature>
<feature type="region of interest" description="Disordered" evidence="1">
    <location>
        <begin position="1"/>
        <end position="76"/>
    </location>
</feature>
<sequence length="723" mass="78310">MSGPSEISSQPYLHLARSFTRMGGSEVKSPTIDQEKTTPLSSPVNNEGQESGPDVFERRGSADSGTAGEAQADDGFVLSRSVQDPSEELPIELISLADRFVNSLSAKVHNSPPTIEKISDLFQVFYSRAESHIATHISALITRISRDLSPQVPAKAPRGSALSKLSSKRSQDDFRAGASGRQMLTASEVAEKRQARRALENKRSALEEAAERRVCELVYDKLWRHKSTLDDVRDEKLRSKTAALLLVGINLRDLGIDLDLEAIDEQKQDEANEFLCQAREYLAKMNDYKYPLGKLQQLAAAHKAIVDALTKLLPSSSSADEILPTLIYTLVTCPPEGINVVSNLVFIQRFRSSNKIDGETAYCLTNLEAAISFLENVDLSTLRANELQDGPLKTTSETTAPSAEHIDPFRPPKETTASAVTTVSASPELSKPEIKEPASSTLPRPQPSTTPQQRRLSNLFQPPSKVLGAANDAVRTTADQSLKNIGATLDSSFNFLFGRLKEMQNVQGPGTEGNEPILPKTLAEARRLVSLPLASATNQNLTQGELAAINSVSVDESTPPRSSSRLTDLSSGPTPRDRSVDSTRTQGSGKKSITTSLREDFASSSPISPTPLESMRNFGNTLNPLNHIPGMMKNFGRNAPETPSGRSVSPSGLDRLKPSPASTDGASGPVSPLPNPSLKIDPPIQRFLETQDACDLRIGDIAVLLQDYKRLAAALYRPGAESR</sequence>
<dbReference type="GO" id="GO:0016192">
    <property type="term" value="P:vesicle-mediated transport"/>
    <property type="evidence" value="ECO:0007669"/>
    <property type="project" value="InterPro"/>
</dbReference>
<dbReference type="AlphaFoldDB" id="A0A9W4KB60"/>
<reference evidence="3" key="1">
    <citation type="submission" date="2021-07" db="EMBL/GenBank/DDBJ databases">
        <authorList>
            <person name="Branca A.L. A."/>
        </authorList>
    </citation>
    <scope>NUCLEOTIDE SEQUENCE</scope>
</reference>
<feature type="region of interest" description="Disordered" evidence="1">
    <location>
        <begin position="149"/>
        <end position="178"/>
    </location>
</feature>
<dbReference type="Pfam" id="PF02204">
    <property type="entry name" value="VPS9"/>
    <property type="match status" value="1"/>
</dbReference>
<feature type="compositionally biased region" description="Polar residues" evidence="1">
    <location>
        <begin position="582"/>
        <end position="607"/>
    </location>
</feature>
<feature type="domain" description="VPS9" evidence="2">
    <location>
        <begin position="231"/>
        <end position="383"/>
    </location>
</feature>
<dbReference type="GO" id="GO:0005829">
    <property type="term" value="C:cytosol"/>
    <property type="evidence" value="ECO:0007669"/>
    <property type="project" value="TreeGrafter"/>
</dbReference>
<evidence type="ECO:0000259" key="2">
    <source>
        <dbReference type="PROSITE" id="PS51205"/>
    </source>
</evidence>
<comment type="caution">
    <text evidence="3">The sequence shown here is derived from an EMBL/GenBank/DDBJ whole genome shotgun (WGS) entry which is preliminary data.</text>
</comment>
<dbReference type="Proteomes" id="UP001154252">
    <property type="component" value="Unassembled WGS sequence"/>
</dbReference>
<accession>A0A9W4KB60</accession>
<organism evidence="3 4">
    <name type="scientific">Penicillium egyptiacum</name>
    <dbReference type="NCBI Taxonomy" id="1303716"/>
    <lineage>
        <taxon>Eukaryota</taxon>
        <taxon>Fungi</taxon>
        <taxon>Dikarya</taxon>
        <taxon>Ascomycota</taxon>
        <taxon>Pezizomycotina</taxon>
        <taxon>Eurotiomycetes</taxon>
        <taxon>Eurotiomycetidae</taxon>
        <taxon>Eurotiales</taxon>
        <taxon>Aspergillaceae</taxon>
        <taxon>Penicillium</taxon>
    </lineage>
</organism>
<feature type="compositionally biased region" description="Basic and acidic residues" evidence="1">
    <location>
        <begin position="404"/>
        <end position="413"/>
    </location>
</feature>
<dbReference type="Gene3D" id="1.20.1050.80">
    <property type="entry name" value="VPS9 domain"/>
    <property type="match status" value="1"/>
</dbReference>
<feature type="region of interest" description="Disordered" evidence="1">
    <location>
        <begin position="388"/>
        <end position="459"/>
    </location>
</feature>
<evidence type="ECO:0000313" key="3">
    <source>
        <dbReference type="EMBL" id="CAG8890754.1"/>
    </source>
</evidence>
<dbReference type="PANTHER" id="PTHR23101:SF97">
    <property type="entry name" value="DOMAIN PROTEIN, PUTATIVE (AFU_ORTHOLOGUE AFUA_2G10890)-RELATED"/>
    <property type="match status" value="1"/>
</dbReference>
<dbReference type="InterPro" id="IPR037191">
    <property type="entry name" value="VPS9_dom_sf"/>
</dbReference>
<evidence type="ECO:0000313" key="4">
    <source>
        <dbReference type="Proteomes" id="UP001154252"/>
    </source>
</evidence>
<dbReference type="PANTHER" id="PTHR23101">
    <property type="entry name" value="RAB GDP/GTP EXCHANGE FACTOR"/>
    <property type="match status" value="1"/>
</dbReference>